<keyword evidence="4" id="KW-0804">Transcription</keyword>
<dbReference type="GO" id="GO:0003700">
    <property type="term" value="F:DNA-binding transcription factor activity"/>
    <property type="evidence" value="ECO:0007669"/>
    <property type="project" value="InterPro"/>
</dbReference>
<dbReference type="Gene3D" id="1.10.10.10">
    <property type="entry name" value="Winged helix-like DNA-binding domain superfamily/Winged helix DNA-binding domain"/>
    <property type="match status" value="1"/>
</dbReference>
<reference evidence="5" key="1">
    <citation type="submission" date="2022-12" db="EMBL/GenBank/DDBJ databases">
        <authorList>
            <person name="Voronina O.L."/>
            <person name="Kunda M.S."/>
            <person name="Ryzhova N."/>
            <person name="Aksenova E.I."/>
        </authorList>
    </citation>
    <scope>NUCLEOTIDE SEQUENCE</scope>
    <source>
        <strain evidence="5">SCCH136:Ach223948</strain>
    </source>
</reference>
<name>A0A0D6IA75_ALCXX</name>
<keyword evidence="2" id="KW-0805">Transcription regulation</keyword>
<accession>A0A0D6IA75</accession>
<sequence>MDRLLSMEIFVAVVELGSLTAAAARHEMSAAMAAKHIKGLETRLGLRLMNRTTRRQSLTEAGQAYYSRCKAILADIREAEQGAEALRVAPRGNLRITSTVSFGSFALAPAIADYLNLYPDVSVELALSDAVEDLVASRYDLAVRIGEPRDSGLVARPIGTYQMIICAAPAYLARHGTPEAPADLARHQCLDFSYWSRRTGWRLGGPEGADADFPPTSRFIANNGQALRQAALAGFGIVLQPELLLAEDVRAGRLVPILQSYWPAARPVTLLYPKDRQALPKLTTFVEFVVARFTGGAKRRQGPAGR</sequence>
<evidence type="ECO:0000256" key="1">
    <source>
        <dbReference type="ARBA" id="ARBA00009437"/>
    </source>
</evidence>
<evidence type="ECO:0000313" key="6">
    <source>
        <dbReference type="Proteomes" id="UP001141992"/>
    </source>
</evidence>
<dbReference type="eggNOG" id="COG0583">
    <property type="taxonomic scope" value="Bacteria"/>
</dbReference>
<dbReference type="PANTHER" id="PTHR30537">
    <property type="entry name" value="HTH-TYPE TRANSCRIPTIONAL REGULATOR"/>
    <property type="match status" value="1"/>
</dbReference>
<dbReference type="KEGG" id="axx:ERS451415_04399"/>
<dbReference type="Pfam" id="PF00126">
    <property type="entry name" value="HTH_1"/>
    <property type="match status" value="1"/>
</dbReference>
<dbReference type="RefSeq" id="WP_035183235.1">
    <property type="nucleotide sequence ID" value="NZ_CABIYZ010000005.1"/>
</dbReference>
<dbReference type="Proteomes" id="UP001141992">
    <property type="component" value="Unassembled WGS sequence"/>
</dbReference>
<dbReference type="InterPro" id="IPR036390">
    <property type="entry name" value="WH_DNA-bd_sf"/>
</dbReference>
<dbReference type="InterPro" id="IPR000847">
    <property type="entry name" value="LysR_HTH_N"/>
</dbReference>
<dbReference type="PANTHER" id="PTHR30537:SF5">
    <property type="entry name" value="HTH-TYPE TRANSCRIPTIONAL ACTIVATOR TTDR-RELATED"/>
    <property type="match status" value="1"/>
</dbReference>
<comment type="similarity">
    <text evidence="1">Belongs to the LysR transcriptional regulatory family.</text>
</comment>
<dbReference type="GO" id="GO:0006351">
    <property type="term" value="P:DNA-templated transcription"/>
    <property type="evidence" value="ECO:0007669"/>
    <property type="project" value="TreeGrafter"/>
</dbReference>
<dbReference type="GeneID" id="75278277"/>
<comment type="caution">
    <text evidence="5">The sequence shown here is derived from an EMBL/GenBank/DDBJ whole genome shotgun (WGS) entry which is preliminary data.</text>
</comment>
<dbReference type="PROSITE" id="PS50931">
    <property type="entry name" value="HTH_LYSR"/>
    <property type="match status" value="1"/>
</dbReference>
<evidence type="ECO:0000256" key="2">
    <source>
        <dbReference type="ARBA" id="ARBA00023015"/>
    </source>
</evidence>
<keyword evidence="3" id="KW-0238">DNA-binding</keyword>
<dbReference type="CDD" id="cd08477">
    <property type="entry name" value="PBP2_CrgA_like_8"/>
    <property type="match status" value="1"/>
</dbReference>
<dbReference type="GO" id="GO:0043565">
    <property type="term" value="F:sequence-specific DNA binding"/>
    <property type="evidence" value="ECO:0007669"/>
    <property type="project" value="TreeGrafter"/>
</dbReference>
<protein>
    <submittedName>
        <fullName evidence="5">LysR family transcriptional regulator</fullName>
    </submittedName>
</protein>
<dbReference type="FunFam" id="3.40.190.290:FF:000001">
    <property type="entry name" value="Transcriptional regulator, LysR family"/>
    <property type="match status" value="1"/>
</dbReference>
<proteinExistence type="inferred from homology"/>
<dbReference type="AlphaFoldDB" id="A0A0D6IA75"/>
<dbReference type="InterPro" id="IPR005119">
    <property type="entry name" value="LysR_subst-bd"/>
</dbReference>
<dbReference type="FunFam" id="1.10.10.10:FF:000001">
    <property type="entry name" value="LysR family transcriptional regulator"/>
    <property type="match status" value="1"/>
</dbReference>
<evidence type="ECO:0000256" key="4">
    <source>
        <dbReference type="ARBA" id="ARBA00023163"/>
    </source>
</evidence>
<dbReference type="InterPro" id="IPR058163">
    <property type="entry name" value="LysR-type_TF_proteobact-type"/>
</dbReference>
<dbReference type="Gene3D" id="3.40.190.290">
    <property type="match status" value="1"/>
</dbReference>
<dbReference type="Pfam" id="PF03466">
    <property type="entry name" value="LysR_substrate"/>
    <property type="match status" value="1"/>
</dbReference>
<gene>
    <name evidence="5" type="ORF">O9570_30245</name>
</gene>
<dbReference type="SUPFAM" id="SSF46785">
    <property type="entry name" value="Winged helix' DNA-binding domain"/>
    <property type="match status" value="1"/>
</dbReference>
<evidence type="ECO:0000313" key="5">
    <source>
        <dbReference type="EMBL" id="MCZ8405761.1"/>
    </source>
</evidence>
<dbReference type="EMBL" id="JAPZVI010000050">
    <property type="protein sequence ID" value="MCZ8405761.1"/>
    <property type="molecule type" value="Genomic_DNA"/>
</dbReference>
<dbReference type="InterPro" id="IPR036388">
    <property type="entry name" value="WH-like_DNA-bd_sf"/>
</dbReference>
<evidence type="ECO:0000256" key="3">
    <source>
        <dbReference type="ARBA" id="ARBA00023125"/>
    </source>
</evidence>
<dbReference type="SUPFAM" id="SSF53850">
    <property type="entry name" value="Periplasmic binding protein-like II"/>
    <property type="match status" value="1"/>
</dbReference>
<organism evidence="5 6">
    <name type="scientific">Alcaligenes xylosoxydans xylosoxydans</name>
    <name type="common">Achromobacter xylosoxidans</name>
    <dbReference type="NCBI Taxonomy" id="85698"/>
    <lineage>
        <taxon>Bacteria</taxon>
        <taxon>Pseudomonadati</taxon>
        <taxon>Pseudomonadota</taxon>
        <taxon>Betaproteobacteria</taxon>
        <taxon>Burkholderiales</taxon>
        <taxon>Alcaligenaceae</taxon>
        <taxon>Achromobacter</taxon>
    </lineage>
</organism>